<dbReference type="EMBL" id="NMUJ01000078">
    <property type="protein sequence ID" value="OYV02533.1"/>
    <property type="molecule type" value="Genomic_DNA"/>
</dbReference>
<evidence type="ECO:0000313" key="1">
    <source>
        <dbReference type="EMBL" id="OYV02533.1"/>
    </source>
</evidence>
<name>A0A257LSA4_UNCW3</name>
<proteinExistence type="predicted"/>
<dbReference type="AlphaFoldDB" id="A0A257LSA4"/>
<dbReference type="SUPFAM" id="SSF53335">
    <property type="entry name" value="S-adenosyl-L-methionine-dependent methyltransferases"/>
    <property type="match status" value="1"/>
</dbReference>
<dbReference type="InterPro" id="IPR029063">
    <property type="entry name" value="SAM-dependent_MTases_sf"/>
</dbReference>
<sequence>MEIPIIWEWLTQYRDKRILEVGNVLSHYFEVDHDVVDRYERGRNVINTDVTEFNSNKKYDLIISISTLEHIGWFWYEEPQNYGKVLVAIEKLKSMLAEGGKLVVTIPVGYNFKLDELIDKGEIEFTQMYCMKRISRDNRWVELSWDEVKHMKYDTPYPGANGLVIGVIEK</sequence>
<reference evidence="2" key="1">
    <citation type="submission" date="2017-07" db="EMBL/GenBank/DDBJ databases">
        <title>Novel pathways for hydrocarbon cycling and metabolic interdependencies in hydrothermal sediment communities.</title>
        <authorList>
            <person name="Dombrowski N."/>
            <person name="Seitz K."/>
            <person name="Teske A."/>
            <person name="Baker B."/>
        </authorList>
    </citation>
    <scope>NUCLEOTIDE SEQUENCE [LARGE SCALE GENOMIC DNA]</scope>
</reference>
<protein>
    <recommendedName>
        <fullName evidence="3">Methyltransferase type 11 domain-containing protein</fullName>
    </recommendedName>
</protein>
<gene>
    <name evidence="1" type="ORF">CGW93_04975</name>
</gene>
<organism evidence="1 2">
    <name type="scientific">candidate division WOR-3 bacterium 4484_18</name>
    <dbReference type="NCBI Taxonomy" id="2020626"/>
    <lineage>
        <taxon>Bacteria</taxon>
        <taxon>Bacteria division WOR-3</taxon>
    </lineage>
</organism>
<accession>A0A257LSA4</accession>
<dbReference type="Gene3D" id="3.40.50.150">
    <property type="entry name" value="Vaccinia Virus protein VP39"/>
    <property type="match status" value="1"/>
</dbReference>
<comment type="caution">
    <text evidence="1">The sequence shown here is derived from an EMBL/GenBank/DDBJ whole genome shotgun (WGS) entry which is preliminary data.</text>
</comment>
<evidence type="ECO:0008006" key="3">
    <source>
        <dbReference type="Google" id="ProtNLM"/>
    </source>
</evidence>
<evidence type="ECO:0000313" key="2">
    <source>
        <dbReference type="Proteomes" id="UP000216312"/>
    </source>
</evidence>
<dbReference type="Proteomes" id="UP000216312">
    <property type="component" value="Unassembled WGS sequence"/>
</dbReference>